<reference evidence="3 4" key="1">
    <citation type="submission" date="2019-06" db="EMBL/GenBank/DDBJ databases">
        <authorList>
            <person name="Jiang L."/>
        </authorList>
    </citation>
    <scope>NUCLEOTIDE SEQUENCE [LARGE SCALE GENOMIC DNA]</scope>
    <source>
        <strain evidence="3 4">YIM 48858</strain>
    </source>
</reference>
<dbReference type="InterPro" id="IPR009597">
    <property type="entry name" value="DUF1206"/>
</dbReference>
<evidence type="ECO:0000313" key="4">
    <source>
        <dbReference type="Proteomes" id="UP000305709"/>
    </source>
</evidence>
<feature type="transmembrane region" description="Helical" evidence="1">
    <location>
        <begin position="142"/>
        <end position="162"/>
    </location>
</feature>
<dbReference type="EMBL" id="VDFV01000021">
    <property type="protein sequence ID" value="TNC69506.1"/>
    <property type="molecule type" value="Genomic_DNA"/>
</dbReference>
<keyword evidence="1" id="KW-1133">Transmembrane helix</keyword>
<evidence type="ECO:0000256" key="1">
    <source>
        <dbReference type="SAM" id="Phobius"/>
    </source>
</evidence>
<protein>
    <submittedName>
        <fullName evidence="3">DUF1206 domain-containing protein</fullName>
    </submittedName>
</protein>
<dbReference type="Pfam" id="PF06724">
    <property type="entry name" value="DUF1206"/>
    <property type="match status" value="3"/>
</dbReference>
<organism evidence="3 4">
    <name type="scientific">Rubellimicrobium roseum</name>
    <dbReference type="NCBI Taxonomy" id="687525"/>
    <lineage>
        <taxon>Bacteria</taxon>
        <taxon>Pseudomonadati</taxon>
        <taxon>Pseudomonadota</taxon>
        <taxon>Alphaproteobacteria</taxon>
        <taxon>Rhodobacterales</taxon>
        <taxon>Roseobacteraceae</taxon>
        <taxon>Rubellimicrobium</taxon>
    </lineage>
</organism>
<dbReference type="RefSeq" id="WP_139082302.1">
    <property type="nucleotide sequence ID" value="NZ_VDFV01000021.1"/>
</dbReference>
<proteinExistence type="predicted"/>
<feature type="transmembrane region" description="Helical" evidence="1">
    <location>
        <begin position="58"/>
        <end position="81"/>
    </location>
</feature>
<feature type="transmembrane region" description="Helical" evidence="1">
    <location>
        <begin position="230"/>
        <end position="252"/>
    </location>
</feature>
<feature type="transmembrane region" description="Helical" evidence="1">
    <location>
        <begin position="101"/>
        <end position="122"/>
    </location>
</feature>
<dbReference type="AlphaFoldDB" id="A0A5C4N7Z1"/>
<evidence type="ECO:0000313" key="3">
    <source>
        <dbReference type="EMBL" id="TNC69506.1"/>
    </source>
</evidence>
<gene>
    <name evidence="3" type="ORF">FHG71_13930</name>
</gene>
<feature type="domain" description="DUF1206" evidence="2">
    <location>
        <begin position="97"/>
        <end position="166"/>
    </location>
</feature>
<keyword evidence="4" id="KW-1185">Reference proteome</keyword>
<comment type="caution">
    <text evidence="3">The sequence shown here is derived from an EMBL/GenBank/DDBJ whole genome shotgun (WGS) entry which is preliminary data.</text>
</comment>
<accession>A0A5C4N7Z1</accession>
<keyword evidence="1" id="KW-0472">Membrane</keyword>
<sequence length="282" mass="29487">MQDDALAWTVPVMRAGFAGRGLTYLVIAGFSLWALAQGRQAQGPSSALARLETTAGGGIVLALIFLGLLAYALWCVLAAALDLDAHGQDAKGLAARAGQVVTGLAHLSLGLAALTLLVSSGGTEGESRLREWVGTVMGWPGGRWLVGLAGLVVMGVGVKYVVEGWTAGYERTLAASAFTTRWRNALRFGLAAHGTAVAVIGLLFLLAAWRANPQEAGGLAGVFDWLGEQAHGRILLALLCLGLLAFSLFCFVNARWRIVPRVAGDKTETLSRAVRRLAAGAL</sequence>
<feature type="transmembrane region" description="Helical" evidence="1">
    <location>
        <begin position="21"/>
        <end position="38"/>
    </location>
</feature>
<feature type="domain" description="DUF1206" evidence="2">
    <location>
        <begin position="15"/>
        <end position="80"/>
    </location>
</feature>
<feature type="transmembrane region" description="Helical" evidence="1">
    <location>
        <begin position="188"/>
        <end position="210"/>
    </location>
</feature>
<dbReference type="OrthoDB" id="5702018at2"/>
<dbReference type="Proteomes" id="UP000305709">
    <property type="component" value="Unassembled WGS sequence"/>
</dbReference>
<evidence type="ECO:0000259" key="2">
    <source>
        <dbReference type="Pfam" id="PF06724"/>
    </source>
</evidence>
<keyword evidence="1" id="KW-0812">Transmembrane</keyword>
<name>A0A5C4N7Z1_9RHOB</name>
<feature type="domain" description="DUF1206" evidence="2">
    <location>
        <begin position="188"/>
        <end position="257"/>
    </location>
</feature>